<reference evidence="3 4" key="1">
    <citation type="submission" date="2018-02" db="EMBL/GenBank/DDBJ databases">
        <title>Draft genome of wild Prunus yedoensis var. nudiflora.</title>
        <authorList>
            <person name="Baek S."/>
            <person name="Kim J.-H."/>
            <person name="Choi K."/>
            <person name="Kim G.-B."/>
            <person name="Cho A."/>
            <person name="Jang H."/>
            <person name="Shin C.-H."/>
            <person name="Yu H.-J."/>
            <person name="Mun J.-H."/>
        </authorList>
    </citation>
    <scope>NUCLEOTIDE SEQUENCE [LARGE SCALE GENOMIC DNA]</scope>
    <source>
        <strain evidence="4">cv. Jeju island</strain>
        <tissue evidence="3">Leaf</tissue>
    </source>
</reference>
<feature type="compositionally biased region" description="Polar residues" evidence="1">
    <location>
        <begin position="409"/>
        <end position="418"/>
    </location>
</feature>
<dbReference type="InterPro" id="IPR035892">
    <property type="entry name" value="C2_domain_sf"/>
</dbReference>
<evidence type="ECO:0000313" key="3">
    <source>
        <dbReference type="EMBL" id="PQQ15241.1"/>
    </source>
</evidence>
<proteinExistence type="predicted"/>
<feature type="compositionally biased region" description="Pro residues" evidence="1">
    <location>
        <begin position="397"/>
        <end position="406"/>
    </location>
</feature>
<dbReference type="OrthoDB" id="67700at2759"/>
<dbReference type="Pfam" id="PF00168">
    <property type="entry name" value="C2"/>
    <property type="match status" value="2"/>
</dbReference>
<dbReference type="PANTHER" id="PTHR31425">
    <property type="entry name" value="PHOSPHORIBOSYLANTHRANILATE TRANSFERASE ISOFORM 1"/>
    <property type="match status" value="1"/>
</dbReference>
<dbReference type="CDD" id="cd04022">
    <property type="entry name" value="C2A_MCTP_PRT_plant"/>
    <property type="match status" value="1"/>
</dbReference>
<comment type="caution">
    <text evidence="3">The sequence shown here is derived from an EMBL/GenBank/DDBJ whole genome shotgun (WGS) entry which is preliminary data.</text>
</comment>
<feature type="compositionally biased region" description="Basic and acidic residues" evidence="1">
    <location>
        <begin position="185"/>
        <end position="202"/>
    </location>
</feature>
<dbReference type="EMBL" id="PJQY01000233">
    <property type="protein sequence ID" value="PQQ15241.1"/>
    <property type="molecule type" value="Genomic_DNA"/>
</dbReference>
<dbReference type="InterPro" id="IPR047259">
    <property type="entry name" value="QUIRKY-like"/>
</dbReference>
<feature type="region of interest" description="Disordered" evidence="1">
    <location>
        <begin position="397"/>
        <end position="418"/>
    </location>
</feature>
<dbReference type="InterPro" id="IPR000008">
    <property type="entry name" value="C2_dom"/>
</dbReference>
<evidence type="ECO:0000259" key="2">
    <source>
        <dbReference type="PROSITE" id="PS50004"/>
    </source>
</evidence>
<accession>A0A314ZEG0</accession>
<evidence type="ECO:0000256" key="1">
    <source>
        <dbReference type="SAM" id="MobiDB-lite"/>
    </source>
</evidence>
<name>A0A314ZEG0_PRUYE</name>
<organism evidence="3 4">
    <name type="scientific">Prunus yedoensis var. nudiflora</name>
    <dbReference type="NCBI Taxonomy" id="2094558"/>
    <lineage>
        <taxon>Eukaryota</taxon>
        <taxon>Viridiplantae</taxon>
        <taxon>Streptophyta</taxon>
        <taxon>Embryophyta</taxon>
        <taxon>Tracheophyta</taxon>
        <taxon>Spermatophyta</taxon>
        <taxon>Magnoliopsida</taxon>
        <taxon>eudicotyledons</taxon>
        <taxon>Gunneridae</taxon>
        <taxon>Pentapetalae</taxon>
        <taxon>rosids</taxon>
        <taxon>fabids</taxon>
        <taxon>Rosales</taxon>
        <taxon>Rosaceae</taxon>
        <taxon>Amygdaloideae</taxon>
        <taxon>Amygdaleae</taxon>
        <taxon>Prunus</taxon>
    </lineage>
</organism>
<dbReference type="SUPFAM" id="SSF49562">
    <property type="entry name" value="C2 domain (Calcium/lipid-binding domain, CaLB)"/>
    <property type="match status" value="2"/>
</dbReference>
<sequence>MATLHKLIVEVVDARNLSPKDGRGASSPYVVVDYRGQRRRTQTKLSDLNPVWNELLDFDLSRPSDVFGDVLELDVYHDKNYGPTTRNNFLGRIRLSSSQFVKKGEEALIYFPLQKKSWFTWIRGDIGLKIYYVDEVVPPPSPPPPPPKAEEPKPETALPPQSEAVPPPESASPQPTDEPPAEAAPPKEAEQTQPPEPEKPAEEPPTEAAPPPKTEAPEVAELGPSPPPPPPPATDDANQDQANPPPPPVAPEATPMPMQRDHEIEVMAHSVSKSMADVKFHRTNGPPPMPRPPVVPGGALNYTSQLEPTESMSMDRPSFDLVEKMHYLFVRVVKARFLPANGSPIVKISTANYHITSKPARKTHCFEWDQTFAFARQSPDQSDASILEVSVWDPPVFDPQRPPRWPPAISSSAGSVST</sequence>
<feature type="compositionally biased region" description="Pro residues" evidence="1">
    <location>
        <begin position="224"/>
        <end position="233"/>
    </location>
</feature>
<feature type="region of interest" description="Disordered" evidence="1">
    <location>
        <begin position="140"/>
        <end position="255"/>
    </location>
</feature>
<protein>
    <submittedName>
        <fullName evidence="3">Protein QUIRKY isoform X2</fullName>
    </submittedName>
</protein>
<keyword evidence="4" id="KW-1185">Reference proteome</keyword>
<dbReference type="Proteomes" id="UP000250321">
    <property type="component" value="Unassembled WGS sequence"/>
</dbReference>
<feature type="compositionally biased region" description="Low complexity" evidence="1">
    <location>
        <begin position="155"/>
        <end position="164"/>
    </location>
</feature>
<gene>
    <name evidence="3" type="ORF">Pyn_19190</name>
</gene>
<evidence type="ECO:0000313" key="4">
    <source>
        <dbReference type="Proteomes" id="UP000250321"/>
    </source>
</evidence>
<feature type="domain" description="C2" evidence="2">
    <location>
        <begin position="1"/>
        <end position="110"/>
    </location>
</feature>
<dbReference type="AlphaFoldDB" id="A0A314ZEG0"/>
<dbReference type="PANTHER" id="PTHR31425:SF35">
    <property type="entry name" value="MULTIPLE C2 DOMAIN AND TRANSMEMBRANE REGION PROTEIN 16"/>
    <property type="match status" value="1"/>
</dbReference>
<dbReference type="PROSITE" id="PS50004">
    <property type="entry name" value="C2"/>
    <property type="match status" value="1"/>
</dbReference>
<dbReference type="Gene3D" id="2.60.40.150">
    <property type="entry name" value="C2 domain"/>
    <property type="match status" value="2"/>
</dbReference>
<dbReference type="SMART" id="SM00239">
    <property type="entry name" value="C2"/>
    <property type="match status" value="2"/>
</dbReference>